<dbReference type="SMART" id="SM01156">
    <property type="entry name" value="DUF1716"/>
    <property type="match status" value="1"/>
</dbReference>
<evidence type="ECO:0000259" key="7">
    <source>
        <dbReference type="SMART" id="SM01156"/>
    </source>
</evidence>
<reference evidence="8" key="1">
    <citation type="submission" date="2013-04" db="UniProtKB">
        <authorList>
            <consortium name="EnsemblPlants"/>
        </authorList>
    </citation>
    <scope>IDENTIFICATION</scope>
</reference>
<dbReference type="PANTHER" id="PTHR14978">
    <property type="entry name" value="BETA-CATENIN-LIKE PROTEIN 1 NUCLEAR ASSOCIATED PROTEIN"/>
    <property type="match status" value="1"/>
</dbReference>
<dbReference type="FunFam" id="1.25.10.10:FF:000245">
    <property type="entry name" value="Beta-catenin-like protein 1 isoform A"/>
    <property type="match status" value="1"/>
</dbReference>
<proteinExistence type="predicted"/>
<feature type="domain" description="Beta-catenin-like protein 1 N-terminal" evidence="7">
    <location>
        <begin position="23"/>
        <end position="125"/>
    </location>
</feature>
<keyword evidence="3" id="KW-0677">Repeat</keyword>
<evidence type="ECO:0000313" key="8">
    <source>
        <dbReference type="EnsemblPlants" id="OB02G45240.1"/>
    </source>
</evidence>
<keyword evidence="4" id="KW-0175">Coiled coil</keyword>
<dbReference type="InterPro" id="IPR013180">
    <property type="entry name" value="CTNNBL1_N"/>
</dbReference>
<keyword evidence="9" id="KW-1185">Reference proteome</keyword>
<dbReference type="OMA" id="VCERTRI"/>
<dbReference type="HOGENOM" id="CLU_331617_0_0_1"/>
<dbReference type="eggNOG" id="KOG2734">
    <property type="taxonomic scope" value="Eukaryota"/>
</dbReference>
<organism evidence="8">
    <name type="scientific">Oryza brachyantha</name>
    <name type="common">malo sina</name>
    <dbReference type="NCBI Taxonomy" id="4533"/>
    <lineage>
        <taxon>Eukaryota</taxon>
        <taxon>Viridiplantae</taxon>
        <taxon>Streptophyta</taxon>
        <taxon>Embryophyta</taxon>
        <taxon>Tracheophyta</taxon>
        <taxon>Spermatophyta</taxon>
        <taxon>Magnoliopsida</taxon>
        <taxon>Liliopsida</taxon>
        <taxon>Poales</taxon>
        <taxon>Poaceae</taxon>
        <taxon>BOP clade</taxon>
        <taxon>Oryzoideae</taxon>
        <taxon>Oryzeae</taxon>
        <taxon>Oryzinae</taxon>
        <taxon>Oryza</taxon>
    </lineage>
</organism>
<dbReference type="InterPro" id="IPR016024">
    <property type="entry name" value="ARM-type_fold"/>
</dbReference>
<dbReference type="Pfam" id="PF02620">
    <property type="entry name" value="YceD"/>
    <property type="match status" value="1"/>
</dbReference>
<protein>
    <recommendedName>
        <fullName evidence="7">Beta-catenin-like protein 1 N-terminal domain-containing protein</fullName>
    </recommendedName>
</protein>
<dbReference type="InterPro" id="IPR039678">
    <property type="entry name" value="CTNNBL1"/>
</dbReference>
<feature type="compositionally biased region" description="Pro residues" evidence="6">
    <location>
        <begin position="593"/>
        <end position="603"/>
    </location>
</feature>
<evidence type="ECO:0000256" key="6">
    <source>
        <dbReference type="SAM" id="MobiDB-lite"/>
    </source>
</evidence>
<dbReference type="Gramene" id="OB02G45240.1">
    <property type="protein sequence ID" value="OB02G45240.1"/>
    <property type="gene ID" value="OB02G45240"/>
</dbReference>
<evidence type="ECO:0000256" key="4">
    <source>
        <dbReference type="ARBA" id="ARBA00023054"/>
    </source>
</evidence>
<dbReference type="Gene3D" id="1.25.10.10">
    <property type="entry name" value="Leucine-rich Repeat Variant"/>
    <property type="match status" value="1"/>
</dbReference>
<dbReference type="Proteomes" id="UP000006038">
    <property type="component" value="Unassembled WGS sequence"/>
</dbReference>
<dbReference type="GO" id="GO:0005681">
    <property type="term" value="C:spliceosomal complex"/>
    <property type="evidence" value="ECO:0007669"/>
    <property type="project" value="TreeGrafter"/>
</dbReference>
<dbReference type="InterPro" id="IPR011989">
    <property type="entry name" value="ARM-like"/>
</dbReference>
<evidence type="ECO:0000256" key="3">
    <source>
        <dbReference type="ARBA" id="ARBA00022737"/>
    </source>
</evidence>
<dbReference type="PANTHER" id="PTHR14978:SF0">
    <property type="entry name" value="BETA-CATENIN-LIKE PROTEIN 1"/>
    <property type="match status" value="1"/>
</dbReference>
<dbReference type="EnsemblPlants" id="OB02G45240.1">
    <property type="protein sequence ID" value="OB02G45240.1"/>
    <property type="gene ID" value="OB02G45240"/>
</dbReference>
<evidence type="ECO:0000256" key="1">
    <source>
        <dbReference type="ARBA" id="ARBA00004123"/>
    </source>
</evidence>
<feature type="region of interest" description="Disordered" evidence="6">
    <location>
        <begin position="1"/>
        <end position="23"/>
    </location>
</feature>
<dbReference type="STRING" id="4533.J3LIQ7"/>
<dbReference type="AlphaFoldDB" id="J3LIQ7"/>
<dbReference type="Pfam" id="PF08216">
    <property type="entry name" value="CTNNBL"/>
    <property type="match status" value="1"/>
</dbReference>
<keyword evidence="2" id="KW-0597">Phosphoprotein</keyword>
<dbReference type="SUPFAM" id="SSF48371">
    <property type="entry name" value="ARM repeat"/>
    <property type="match status" value="1"/>
</dbReference>
<feature type="region of interest" description="Disordered" evidence="6">
    <location>
        <begin position="508"/>
        <end position="548"/>
    </location>
</feature>
<evidence type="ECO:0000313" key="9">
    <source>
        <dbReference type="Proteomes" id="UP000006038"/>
    </source>
</evidence>
<comment type="subcellular location">
    <subcellularLocation>
        <location evidence="1">Nucleus</location>
    </subcellularLocation>
</comment>
<keyword evidence="5" id="KW-0539">Nucleus</keyword>
<feature type="region of interest" description="Disordered" evidence="6">
    <location>
        <begin position="573"/>
        <end position="603"/>
    </location>
</feature>
<name>J3LIQ7_ORYBR</name>
<sequence length="864" mass="96605">MDAAHKRKRPEAEEDGTEPGAGAVAVDLSSLEAADAVEVLDLRAAKRLLLAFERRLRDNLEARMKHPDDPARFADSEIALHAETDRLRLLAGAPDLFPDLVPLGLASSLSSLLTHDNTDLAAAAASLLADLTDSDDPDDLAGLHSLADALVEANALDLLVHNLSRFSEADPDEAEAVHHTLAVVENLLELRPHLADIVCDRTKLLRWLLARLKAREFDANKQYASEILAILLQDSPANQKRLGQINGVDGLLQAVAMYKSRDPKTSDEEEMLENLFDCLCCVLMPMENKERFVKAEGVELMIIIMKQKKLAYSSAIRTLDFAMTRFPPACERFVDVLGLKTAFAAFMEFSTKIPVNKKNKKESYQEALEERVISLIASLFGGITKGSRKIRLLGKFVENECEKIDRLMEFYTRYSERVKAETERFDGLDLDDLEMDEDERYNRKLEAGLYTLQLIALILGHIWHSGNSQMRTRIELLLRQNKLTKDDVKGILQVAIFVERAQEDLMQKQPVRSRSLGPWDGDGRSCVGPDHPRNEEEEEEEAEAGNPIPIRLREERMMMMLFGGVSAHCPPSPAAALRRFPPPPTTRRSFLPLPSPSPSPSPCPWMRRRRLAAVSVNDDFFTVDYDPEEEEDEEEEEEGSPWEGALVYRRDASVQHVEYGTTLERLGLGDLSSPHSRARAATMGILSSTPTATDHTPVLVSLDVARRRGRLRLDGIVRTVITLACYGCAEPAPEGIFANFSLLLTEDRVEKPDVVDLGTIFEEEQTKAPLLTGGQDEDDEDIDWDDRLHFPAGEKEIDISKHIRDIIHLEITLDALCSPTCKGLCLGCGTNLNTSSCNCNTQKQQDKNVQRRGPLKDLLKPLQR</sequence>
<evidence type="ECO:0000256" key="5">
    <source>
        <dbReference type="ARBA" id="ARBA00023242"/>
    </source>
</evidence>
<dbReference type="InterPro" id="IPR003772">
    <property type="entry name" value="YceD"/>
</dbReference>
<accession>J3LIQ7</accession>
<evidence type="ECO:0000256" key="2">
    <source>
        <dbReference type="ARBA" id="ARBA00022553"/>
    </source>
</evidence>